<dbReference type="CDD" id="cd06828">
    <property type="entry name" value="PLPDE_III_DapDC"/>
    <property type="match status" value="1"/>
</dbReference>
<dbReference type="InterPro" id="IPR009006">
    <property type="entry name" value="Ala_racemase/Decarboxylase_C"/>
</dbReference>
<comment type="catalytic activity">
    <reaction evidence="5 8">
        <text>meso-2,6-diaminopimelate + H(+) = L-lysine + CO2</text>
        <dbReference type="Rhea" id="RHEA:15101"/>
        <dbReference type="ChEBI" id="CHEBI:15378"/>
        <dbReference type="ChEBI" id="CHEBI:16526"/>
        <dbReference type="ChEBI" id="CHEBI:32551"/>
        <dbReference type="ChEBI" id="CHEBI:57791"/>
        <dbReference type="EC" id="4.1.1.20"/>
    </reaction>
</comment>
<keyword evidence="5 8" id="KW-0457">Lysine biosynthesis</keyword>
<dbReference type="Gene3D" id="2.40.37.10">
    <property type="entry name" value="Lyase, Ornithine Decarboxylase, Chain A, domain 1"/>
    <property type="match status" value="1"/>
</dbReference>
<dbReference type="EC" id="4.1.1.20" evidence="5 6"/>
<keyword evidence="11" id="KW-1185">Reference proteome</keyword>
<proteinExistence type="inferred from homology"/>
<dbReference type="InterPro" id="IPR022644">
    <property type="entry name" value="De-COase2_N"/>
</dbReference>
<dbReference type="UniPathway" id="UPA00034">
    <property type="reaction ID" value="UER00027"/>
</dbReference>
<evidence type="ECO:0000256" key="8">
    <source>
        <dbReference type="RuleBase" id="RU003738"/>
    </source>
</evidence>
<comment type="cofactor">
    <cofactor evidence="1 5 7 8">
        <name>pyridoxal 5'-phosphate</name>
        <dbReference type="ChEBI" id="CHEBI:597326"/>
    </cofactor>
</comment>
<dbReference type="GO" id="GO:0009089">
    <property type="term" value="P:lysine biosynthetic process via diaminopimelate"/>
    <property type="evidence" value="ECO:0007669"/>
    <property type="project" value="UniProtKB-UniRule"/>
</dbReference>
<feature type="binding site" evidence="5">
    <location>
        <position position="252"/>
    </location>
    <ligand>
        <name>pyridoxal 5'-phosphate</name>
        <dbReference type="ChEBI" id="CHEBI:597326"/>
    </ligand>
</feature>
<dbReference type="SUPFAM" id="SSF51419">
    <property type="entry name" value="PLP-binding barrel"/>
    <property type="match status" value="1"/>
</dbReference>
<organism evidence="10 11">
    <name type="scientific">Termititenax aidoneus</name>
    <dbReference type="NCBI Taxonomy" id="2218524"/>
    <lineage>
        <taxon>Bacteria</taxon>
        <taxon>Bacillati</taxon>
        <taxon>Candidatus Margulisiibacteriota</taxon>
        <taxon>Candidatus Termititenacia</taxon>
        <taxon>Candidatus Termititenacales</taxon>
        <taxon>Candidatus Termititenacaceae</taxon>
        <taxon>Candidatus Termititenax</taxon>
    </lineage>
</organism>
<dbReference type="Proteomes" id="UP000269352">
    <property type="component" value="Unassembled WGS sequence"/>
</dbReference>
<feature type="binding site" evidence="5">
    <location>
        <position position="334"/>
    </location>
    <ligand>
        <name>substrate</name>
    </ligand>
</feature>
<dbReference type="PRINTS" id="PR01181">
    <property type="entry name" value="DAPDCRBXLASE"/>
</dbReference>
<dbReference type="Gene3D" id="3.20.20.10">
    <property type="entry name" value="Alanine racemase"/>
    <property type="match status" value="1"/>
</dbReference>
<feature type="binding site" evidence="5">
    <location>
        <position position="394"/>
    </location>
    <ligand>
        <name>substrate</name>
    </ligand>
</feature>
<feature type="binding site" evidence="5">
    <location>
        <position position="338"/>
    </location>
    <ligand>
        <name>substrate</name>
    </ligand>
</feature>
<comment type="caution">
    <text evidence="10">The sequence shown here is derived from an EMBL/GenBank/DDBJ whole genome shotgun (WGS) entry which is preliminary data.</text>
</comment>
<dbReference type="InterPro" id="IPR002986">
    <property type="entry name" value="DAP_deCOOHase_LysA"/>
</dbReference>
<evidence type="ECO:0000259" key="9">
    <source>
        <dbReference type="Pfam" id="PF02784"/>
    </source>
</evidence>
<comment type="pathway">
    <text evidence="5 8">Amino-acid biosynthesis; L-lysine biosynthesis via DAP pathway; L-lysine from DL-2,6-diaminopimelate: step 1/1.</text>
</comment>
<evidence type="ECO:0000313" key="10">
    <source>
        <dbReference type="EMBL" id="GBR74070.1"/>
    </source>
</evidence>
<dbReference type="InterPro" id="IPR000183">
    <property type="entry name" value="Orn/DAP/Arg_de-COase"/>
</dbReference>
<name>A0A388TC79_TERA1</name>
<feature type="modified residue" description="N6-(pyridoxal phosphate)lysine" evidence="5 7">
    <location>
        <position position="72"/>
    </location>
</feature>
<keyword evidence="4 5" id="KW-0456">Lyase</keyword>
<gene>
    <name evidence="5 10" type="primary">lysA</name>
    <name evidence="10" type="ORF">NO1_1304</name>
</gene>
<comment type="function">
    <text evidence="5">Specifically catalyzes the decarboxylation of meso-diaminopimelate (meso-DAP) to L-lysine.</text>
</comment>
<feature type="domain" description="Orn/DAP/Arg decarboxylase 2 N-terminal" evidence="9">
    <location>
        <begin position="52"/>
        <end position="300"/>
    </location>
</feature>
<keyword evidence="3 5" id="KW-0663">Pyridoxal phosphate</keyword>
<dbReference type="FunFam" id="3.20.20.10:FF:000003">
    <property type="entry name" value="Diaminopimelate decarboxylase"/>
    <property type="match status" value="1"/>
</dbReference>
<dbReference type="InterPro" id="IPR029066">
    <property type="entry name" value="PLP-binding_barrel"/>
</dbReference>
<keyword evidence="5" id="KW-0028">Amino-acid biosynthesis</keyword>
<dbReference type="GO" id="GO:0008836">
    <property type="term" value="F:diaminopimelate decarboxylase activity"/>
    <property type="evidence" value="ECO:0007669"/>
    <property type="project" value="UniProtKB-UniRule"/>
</dbReference>
<evidence type="ECO:0000256" key="6">
    <source>
        <dbReference type="NCBIfam" id="TIGR01048"/>
    </source>
</evidence>
<feature type="binding site" evidence="5">
    <location>
        <position position="366"/>
    </location>
    <ligand>
        <name>substrate</name>
    </ligand>
</feature>
<dbReference type="AlphaFoldDB" id="A0A388TC79"/>
<protein>
    <recommendedName>
        <fullName evidence="5 6">Diaminopimelate decarboxylase</fullName>
        <shortName evidence="5">DAP decarboxylase</shortName>
        <shortName evidence="5">DAPDC</shortName>
        <ecNumber evidence="5 6">4.1.1.20</ecNumber>
    </recommendedName>
</protein>
<evidence type="ECO:0000256" key="7">
    <source>
        <dbReference type="PIRSR" id="PIRSR600183-50"/>
    </source>
</evidence>
<reference evidence="10 11" key="1">
    <citation type="journal article" date="2019" name="ISME J.">
        <title>Genome analyses of uncultured TG2/ZB3 bacteria in 'Margulisbacteria' specifically attached to ectosymbiotic spirochetes of protists in the termite gut.</title>
        <authorList>
            <person name="Utami Y.D."/>
            <person name="Kuwahara H."/>
            <person name="Igai K."/>
            <person name="Murakami T."/>
            <person name="Sugaya K."/>
            <person name="Morikawa T."/>
            <person name="Nagura Y."/>
            <person name="Yuki M."/>
            <person name="Deevong P."/>
            <person name="Inoue T."/>
            <person name="Kihara K."/>
            <person name="Lo N."/>
            <person name="Yamada A."/>
            <person name="Ohkuma M."/>
            <person name="Hongoh Y."/>
        </authorList>
    </citation>
    <scope>NUCLEOTIDE SEQUENCE [LARGE SCALE GENOMIC DNA]</scope>
    <source>
        <strain evidence="10">NkOx7-01</strain>
    </source>
</reference>
<feature type="binding site" evidence="5">
    <location>
        <position position="297"/>
    </location>
    <ligand>
        <name>substrate</name>
    </ligand>
</feature>
<dbReference type="NCBIfam" id="TIGR01048">
    <property type="entry name" value="lysA"/>
    <property type="match status" value="1"/>
</dbReference>
<dbReference type="PANTHER" id="PTHR43727">
    <property type="entry name" value="DIAMINOPIMELATE DECARBOXYLASE"/>
    <property type="match status" value="1"/>
</dbReference>
<evidence type="ECO:0000313" key="11">
    <source>
        <dbReference type="Proteomes" id="UP000269352"/>
    </source>
</evidence>
<dbReference type="HAMAP" id="MF_02120">
    <property type="entry name" value="LysA"/>
    <property type="match status" value="1"/>
</dbReference>
<feature type="binding site" evidence="5">
    <location>
        <position position="394"/>
    </location>
    <ligand>
        <name>pyridoxal 5'-phosphate</name>
        <dbReference type="ChEBI" id="CHEBI:597326"/>
    </ligand>
</feature>
<comment type="subunit">
    <text evidence="5">Homodimer.</text>
</comment>
<dbReference type="EMBL" id="BGZN01000028">
    <property type="protein sequence ID" value="GBR74070.1"/>
    <property type="molecule type" value="Genomic_DNA"/>
</dbReference>
<sequence>MLHSKNEYLPLTSCISVRNNLEIGGCDLAALAEQYGTPLYIMDEETLRANCRAYQQAFAENYPNAVIAYASKALAVAGIYRIIDAEGLSVDVVSGGELHIALKSGIDASKIIFHGNNKSPQELEDALRAGVGLIVVDNTAELQNLENCAGRLQKKAAILLRVRPGIEAHTHDFVKTGGFDSKFGVHIERVCDFIEAIKRCRSIDFRGVHAHIGSQILDVNPFSFVVEKMTELIEKIQKHNQLEVQILNLGGGLGISYLEKEIPPPVADYAKIIGQELKYHCAKRRLPLPQLIVEPGRSIVGRAGVTLYTIGTVKDNKNIRKYLFVDGGMSDNPRPMLYDAKYTADLVSKMSERKTERMTIAGKFCESSDVLIKDIYLPPAAAGDLLAVYATGAYNYAMSSNYNQNPRPAMVLVNAGQSRVLVRRETYDDLLARQEF</sequence>
<dbReference type="Pfam" id="PF02784">
    <property type="entry name" value="Orn_Arg_deC_N"/>
    <property type="match status" value="1"/>
</dbReference>
<feature type="binding site" evidence="5">
    <location>
        <begin position="294"/>
        <end position="297"/>
    </location>
    <ligand>
        <name>pyridoxal 5'-phosphate</name>
        <dbReference type="ChEBI" id="CHEBI:597326"/>
    </ligand>
</feature>
<keyword evidence="2 5" id="KW-0210">Decarboxylase</keyword>
<feature type="active site" description="Proton donor" evidence="7">
    <location>
        <position position="365"/>
    </location>
</feature>
<evidence type="ECO:0000256" key="4">
    <source>
        <dbReference type="ARBA" id="ARBA00023239"/>
    </source>
</evidence>
<dbReference type="GO" id="GO:0030170">
    <property type="term" value="F:pyridoxal phosphate binding"/>
    <property type="evidence" value="ECO:0007669"/>
    <property type="project" value="UniProtKB-UniRule"/>
</dbReference>
<dbReference type="PANTHER" id="PTHR43727:SF2">
    <property type="entry name" value="GROUP IV DECARBOXYLASE"/>
    <property type="match status" value="1"/>
</dbReference>
<accession>A0A388TC79</accession>
<comment type="similarity">
    <text evidence="5">Belongs to the Orn/Lys/Arg decarboxylase class-II family. LysA subfamily.</text>
</comment>
<dbReference type="SUPFAM" id="SSF50621">
    <property type="entry name" value="Alanine racemase C-terminal domain-like"/>
    <property type="match status" value="1"/>
</dbReference>
<evidence type="ECO:0000256" key="5">
    <source>
        <dbReference type="HAMAP-Rule" id="MF_02120"/>
    </source>
</evidence>
<evidence type="ECO:0000256" key="2">
    <source>
        <dbReference type="ARBA" id="ARBA00022793"/>
    </source>
</evidence>
<evidence type="ECO:0000256" key="3">
    <source>
        <dbReference type="ARBA" id="ARBA00022898"/>
    </source>
</evidence>
<dbReference type="PRINTS" id="PR01179">
    <property type="entry name" value="ODADCRBXLASE"/>
</dbReference>
<evidence type="ECO:0000256" key="1">
    <source>
        <dbReference type="ARBA" id="ARBA00001933"/>
    </source>
</evidence>